<dbReference type="AlphaFoldDB" id="A0A5J5KYS5"/>
<dbReference type="Gene3D" id="1.10.10.10">
    <property type="entry name" value="Winged helix-like DNA-binding domain superfamily/Winged helix DNA-binding domain"/>
    <property type="match status" value="1"/>
</dbReference>
<dbReference type="PANTHER" id="PTHR46577">
    <property type="entry name" value="HTH-TYPE TRANSCRIPTIONAL REGULATORY PROTEIN GABR"/>
    <property type="match status" value="1"/>
</dbReference>
<evidence type="ECO:0000256" key="5">
    <source>
        <dbReference type="ARBA" id="ARBA00023163"/>
    </source>
</evidence>
<dbReference type="GO" id="GO:0003677">
    <property type="term" value="F:DNA binding"/>
    <property type="evidence" value="ECO:0007669"/>
    <property type="project" value="UniProtKB-KW"/>
</dbReference>
<accession>A0A5J5KYS5</accession>
<dbReference type="InterPro" id="IPR036388">
    <property type="entry name" value="WH-like_DNA-bd_sf"/>
</dbReference>
<evidence type="ECO:0000256" key="2">
    <source>
        <dbReference type="ARBA" id="ARBA00022898"/>
    </source>
</evidence>
<dbReference type="GO" id="GO:0008483">
    <property type="term" value="F:transaminase activity"/>
    <property type="evidence" value="ECO:0007669"/>
    <property type="project" value="UniProtKB-KW"/>
</dbReference>
<reference evidence="8 9" key="1">
    <citation type="submission" date="2019-05" db="EMBL/GenBank/DDBJ databases">
        <title>Kocuria coralli sp. nov., a novel actinobacterium isolated from coral reef seawater.</title>
        <authorList>
            <person name="Li J."/>
        </authorList>
    </citation>
    <scope>NUCLEOTIDE SEQUENCE [LARGE SCALE GENOMIC DNA]</scope>
    <source>
        <strain evidence="8 9">SCSIO 13007</strain>
    </source>
</reference>
<keyword evidence="3" id="KW-0805">Transcription regulation</keyword>
<evidence type="ECO:0000256" key="4">
    <source>
        <dbReference type="ARBA" id="ARBA00023125"/>
    </source>
</evidence>
<keyword evidence="4" id="KW-0238">DNA-binding</keyword>
<keyword evidence="8" id="KW-0032">Aminotransferase</keyword>
<dbReference type="PANTHER" id="PTHR46577:SF1">
    <property type="entry name" value="HTH-TYPE TRANSCRIPTIONAL REGULATORY PROTEIN GABR"/>
    <property type="match status" value="1"/>
</dbReference>
<gene>
    <name evidence="8" type="ORF">FCK90_09665</name>
</gene>
<evidence type="ECO:0000313" key="9">
    <source>
        <dbReference type="Proteomes" id="UP000325957"/>
    </source>
</evidence>
<dbReference type="SUPFAM" id="SSF46785">
    <property type="entry name" value="Winged helix' DNA-binding domain"/>
    <property type="match status" value="1"/>
</dbReference>
<organism evidence="8 9">
    <name type="scientific">Kocuria coralli</name>
    <dbReference type="NCBI Taxonomy" id="1461025"/>
    <lineage>
        <taxon>Bacteria</taxon>
        <taxon>Bacillati</taxon>
        <taxon>Actinomycetota</taxon>
        <taxon>Actinomycetes</taxon>
        <taxon>Micrococcales</taxon>
        <taxon>Micrococcaceae</taxon>
        <taxon>Kocuria</taxon>
    </lineage>
</organism>
<evidence type="ECO:0000256" key="3">
    <source>
        <dbReference type="ARBA" id="ARBA00023015"/>
    </source>
</evidence>
<dbReference type="OrthoDB" id="594134at2"/>
<evidence type="ECO:0000256" key="1">
    <source>
        <dbReference type="ARBA" id="ARBA00005384"/>
    </source>
</evidence>
<dbReference type="EMBL" id="SZWF01000013">
    <property type="protein sequence ID" value="KAA9393921.1"/>
    <property type="molecule type" value="Genomic_DNA"/>
</dbReference>
<evidence type="ECO:0000259" key="7">
    <source>
        <dbReference type="PROSITE" id="PS50949"/>
    </source>
</evidence>
<dbReference type="Pfam" id="PF00155">
    <property type="entry name" value="Aminotran_1_2"/>
    <property type="match status" value="1"/>
</dbReference>
<dbReference type="InterPro" id="IPR015424">
    <property type="entry name" value="PyrdxlP-dep_Trfase"/>
</dbReference>
<dbReference type="SUPFAM" id="SSF53383">
    <property type="entry name" value="PLP-dependent transferases"/>
    <property type="match status" value="1"/>
</dbReference>
<keyword evidence="2" id="KW-0663">Pyridoxal phosphate</keyword>
<dbReference type="Proteomes" id="UP000325957">
    <property type="component" value="Unassembled WGS sequence"/>
</dbReference>
<dbReference type="InterPro" id="IPR051446">
    <property type="entry name" value="HTH_trans_reg/aminotransferase"/>
</dbReference>
<dbReference type="InterPro" id="IPR004839">
    <property type="entry name" value="Aminotransferase_I/II_large"/>
</dbReference>
<evidence type="ECO:0000256" key="6">
    <source>
        <dbReference type="SAM" id="MobiDB-lite"/>
    </source>
</evidence>
<dbReference type="CDD" id="cd00609">
    <property type="entry name" value="AAT_like"/>
    <property type="match status" value="1"/>
</dbReference>
<feature type="compositionally biased region" description="Basic and acidic residues" evidence="6">
    <location>
        <begin position="87"/>
        <end position="104"/>
    </location>
</feature>
<sequence>MTQRAATDLTVVLDREDPRPLPVQVAAGIREQIAGGTLAPGDTVPSTRFLATRLGVSRGTVVSAYDQLLGEGYLHAAQGRPTTVHPGLERIHPDPARTERERPDTGPPGDQLGGLPPDQRSQAAPPSAHGQLVDLRPGQPDSSRLAGAAWRSAWRHAASQPPSPPPDPLGLPPLREAIGEHLRLMRALPVAPSSLLVTAGAREGLTLLLAATARRNGRTQLRVGLEAPGHPGLRDVPPAHGHAVVPCTVDQDGLRVDLLPEGRDAPDVLIVSPSHQYPLGGSLTLQRRLELLEWAQRWDVLLVEDDFDSELRYVGAPLPTLSALDATGEQVALLGTFSTVLTPSLATGYVVLPGHLRTPVTGLRDTLGVPVAAVTQYALAHLLSSGYLRRHTQRMRTAYRRRREAVQDAFDGVRLARLAPMHGGVDAVILTELPEETVIERCAAAGLLVGRQSKYWSWGADQGPAPRGQGIVVGFAQAGDDDLVDLLPRLVGACTDEPLFDSSPAYSAE</sequence>
<feature type="domain" description="HTH gntR-type" evidence="7">
    <location>
        <begin position="19"/>
        <end position="87"/>
    </location>
</feature>
<dbReference type="InterPro" id="IPR036390">
    <property type="entry name" value="WH_DNA-bd_sf"/>
</dbReference>
<feature type="compositionally biased region" description="Low complexity" evidence="6">
    <location>
        <begin position="146"/>
        <end position="159"/>
    </location>
</feature>
<protein>
    <submittedName>
        <fullName evidence="8">PLP-dependent aminotransferase family protein</fullName>
    </submittedName>
</protein>
<dbReference type="PROSITE" id="PS50949">
    <property type="entry name" value="HTH_GNTR"/>
    <property type="match status" value="1"/>
</dbReference>
<dbReference type="GO" id="GO:0003700">
    <property type="term" value="F:DNA-binding transcription factor activity"/>
    <property type="evidence" value="ECO:0007669"/>
    <property type="project" value="InterPro"/>
</dbReference>
<dbReference type="RefSeq" id="WP_158034101.1">
    <property type="nucleotide sequence ID" value="NZ_ML708619.1"/>
</dbReference>
<evidence type="ECO:0000313" key="8">
    <source>
        <dbReference type="EMBL" id="KAA9393921.1"/>
    </source>
</evidence>
<dbReference type="PRINTS" id="PR00035">
    <property type="entry name" value="HTHGNTR"/>
</dbReference>
<dbReference type="InterPro" id="IPR000524">
    <property type="entry name" value="Tscrpt_reg_HTH_GntR"/>
</dbReference>
<dbReference type="Gene3D" id="3.40.640.10">
    <property type="entry name" value="Type I PLP-dependent aspartate aminotransferase-like (Major domain)"/>
    <property type="match status" value="1"/>
</dbReference>
<dbReference type="GO" id="GO:0030170">
    <property type="term" value="F:pyridoxal phosphate binding"/>
    <property type="evidence" value="ECO:0007669"/>
    <property type="project" value="InterPro"/>
</dbReference>
<keyword evidence="9" id="KW-1185">Reference proteome</keyword>
<proteinExistence type="inferred from homology"/>
<dbReference type="InterPro" id="IPR015421">
    <property type="entry name" value="PyrdxlP-dep_Trfase_major"/>
</dbReference>
<comment type="similarity">
    <text evidence="1">In the C-terminal section; belongs to the class-I pyridoxal-phosphate-dependent aminotransferase family.</text>
</comment>
<feature type="compositionally biased region" description="Low complexity" evidence="6">
    <location>
        <begin position="107"/>
        <end position="119"/>
    </location>
</feature>
<keyword evidence="8" id="KW-0808">Transferase</keyword>
<keyword evidence="5" id="KW-0804">Transcription</keyword>
<comment type="caution">
    <text evidence="8">The sequence shown here is derived from an EMBL/GenBank/DDBJ whole genome shotgun (WGS) entry which is preliminary data.</text>
</comment>
<dbReference type="CDD" id="cd07377">
    <property type="entry name" value="WHTH_GntR"/>
    <property type="match status" value="1"/>
</dbReference>
<feature type="region of interest" description="Disordered" evidence="6">
    <location>
        <begin position="78"/>
        <end position="174"/>
    </location>
</feature>
<feature type="compositionally biased region" description="Pro residues" evidence="6">
    <location>
        <begin position="161"/>
        <end position="171"/>
    </location>
</feature>
<name>A0A5J5KYS5_9MICC</name>
<dbReference type="Pfam" id="PF00392">
    <property type="entry name" value="GntR"/>
    <property type="match status" value="1"/>
</dbReference>
<dbReference type="SMART" id="SM00345">
    <property type="entry name" value="HTH_GNTR"/>
    <property type="match status" value="1"/>
</dbReference>